<evidence type="ECO:0000313" key="1">
    <source>
        <dbReference type="EMBL" id="KHG29442.1"/>
    </source>
</evidence>
<accession>A0A0B0PX78</accession>
<sequence>MPVCPWSGHTYTCARPCRVPLREYTNLCHMASHTLVCEAVWSILTSI</sequence>
<proteinExistence type="predicted"/>
<dbReference type="EMBL" id="KN449878">
    <property type="protein sequence ID" value="KHG29442.1"/>
    <property type="molecule type" value="Genomic_DNA"/>
</dbReference>
<organism evidence="1 2">
    <name type="scientific">Gossypium arboreum</name>
    <name type="common">Tree cotton</name>
    <name type="synonym">Gossypium nanking</name>
    <dbReference type="NCBI Taxonomy" id="29729"/>
    <lineage>
        <taxon>Eukaryota</taxon>
        <taxon>Viridiplantae</taxon>
        <taxon>Streptophyta</taxon>
        <taxon>Embryophyta</taxon>
        <taxon>Tracheophyta</taxon>
        <taxon>Spermatophyta</taxon>
        <taxon>Magnoliopsida</taxon>
        <taxon>eudicotyledons</taxon>
        <taxon>Gunneridae</taxon>
        <taxon>Pentapetalae</taxon>
        <taxon>rosids</taxon>
        <taxon>malvids</taxon>
        <taxon>Malvales</taxon>
        <taxon>Malvaceae</taxon>
        <taxon>Malvoideae</taxon>
        <taxon>Gossypium</taxon>
    </lineage>
</organism>
<reference evidence="2" key="1">
    <citation type="submission" date="2014-09" db="EMBL/GenBank/DDBJ databases">
        <authorList>
            <person name="Mudge J."/>
            <person name="Ramaraj T."/>
            <person name="Lindquist I.E."/>
            <person name="Bharti A.K."/>
            <person name="Sundararajan A."/>
            <person name="Cameron C.T."/>
            <person name="Woodward J.E."/>
            <person name="May G.D."/>
            <person name="Brubaker C."/>
            <person name="Broadhvest J."/>
            <person name="Wilkins T.A."/>
        </authorList>
    </citation>
    <scope>NUCLEOTIDE SEQUENCE</scope>
    <source>
        <strain evidence="2">cv. AKA8401</strain>
    </source>
</reference>
<evidence type="ECO:0000313" key="2">
    <source>
        <dbReference type="Proteomes" id="UP000032142"/>
    </source>
</evidence>
<name>A0A0B0PX78_GOSAR</name>
<protein>
    <submittedName>
        <fullName evidence="1">Transcription factor MafG</fullName>
    </submittedName>
</protein>
<keyword evidence="2" id="KW-1185">Reference proteome</keyword>
<dbReference type="Proteomes" id="UP000032142">
    <property type="component" value="Unassembled WGS sequence"/>
</dbReference>
<dbReference type="AlphaFoldDB" id="A0A0B0PX78"/>
<gene>
    <name evidence="1" type="ORF">F383_09014</name>
</gene>